<evidence type="ECO:0000313" key="3">
    <source>
        <dbReference type="Proteomes" id="UP000198639"/>
    </source>
</evidence>
<dbReference type="AlphaFoldDB" id="A0A1I1SYI0"/>
<keyword evidence="1" id="KW-0472">Membrane</keyword>
<reference evidence="3" key="1">
    <citation type="submission" date="2016-10" db="EMBL/GenBank/DDBJ databases">
        <authorList>
            <person name="Varghese N."/>
            <person name="Submissions S."/>
        </authorList>
    </citation>
    <scope>NUCLEOTIDE SEQUENCE [LARGE SCALE GENOMIC DNA]</scope>
    <source>
        <strain evidence="3">CGMCC 1.12041</strain>
    </source>
</reference>
<gene>
    <name evidence="2" type="ORF">SAMN05216204_12676</name>
</gene>
<dbReference type="RefSeq" id="WP_091876150.1">
    <property type="nucleotide sequence ID" value="NZ_FOLD01000026.1"/>
</dbReference>
<name>A0A1I1SYI0_9BURK</name>
<protein>
    <submittedName>
        <fullName evidence="2">Uncharacterized protein</fullName>
    </submittedName>
</protein>
<keyword evidence="1" id="KW-1133">Transmembrane helix</keyword>
<dbReference type="OrthoDB" id="8703329at2"/>
<feature type="transmembrane region" description="Helical" evidence="1">
    <location>
        <begin position="93"/>
        <end position="111"/>
    </location>
</feature>
<feature type="transmembrane region" description="Helical" evidence="1">
    <location>
        <begin position="147"/>
        <end position="165"/>
    </location>
</feature>
<feature type="transmembrane region" description="Helical" evidence="1">
    <location>
        <begin position="239"/>
        <end position="259"/>
    </location>
</feature>
<feature type="transmembrane region" description="Helical" evidence="1">
    <location>
        <begin position="265"/>
        <end position="287"/>
    </location>
</feature>
<evidence type="ECO:0000256" key="1">
    <source>
        <dbReference type="SAM" id="Phobius"/>
    </source>
</evidence>
<feature type="transmembrane region" description="Helical" evidence="1">
    <location>
        <begin position="40"/>
        <end position="57"/>
    </location>
</feature>
<dbReference type="Proteomes" id="UP000198639">
    <property type="component" value="Unassembled WGS sequence"/>
</dbReference>
<evidence type="ECO:0000313" key="2">
    <source>
        <dbReference type="EMBL" id="SFD49828.1"/>
    </source>
</evidence>
<keyword evidence="1" id="KW-0812">Transmembrane</keyword>
<proteinExistence type="predicted"/>
<accession>A0A1I1SYI0</accession>
<sequence length="306" mass="31710">MTTLTSTIAAPAARHAATPPVRSSLLHALRPALQWRLMLLWLLALLLPALVAALPFWRMFAAAFDRTVNASAYARRLDLVAITDVMGLHTQHAAALAGGGIVALAMTLLLSPLLTGAAISAARAPSQLGFAALVAGGVHEYGRLLRMLLWAVVPFGVALFLGAIATDAADQHAAAAVLESSASHASWGAMAVAGLLLLLAHATLDAGRAVLALDRRRTSAVLAWRDGLGLLVRRPLATLGMYGGISVIGLGLAGALAVARLNLPALGAGSFLGGLLLAQLAVLALAWMRCARLFGMMEVARGMRPR</sequence>
<organism evidence="2 3">
    <name type="scientific">Massilia yuzhufengensis</name>
    <dbReference type="NCBI Taxonomy" id="1164594"/>
    <lineage>
        <taxon>Bacteria</taxon>
        <taxon>Pseudomonadati</taxon>
        <taxon>Pseudomonadota</taxon>
        <taxon>Betaproteobacteria</taxon>
        <taxon>Burkholderiales</taxon>
        <taxon>Oxalobacteraceae</taxon>
        <taxon>Telluria group</taxon>
        <taxon>Massilia</taxon>
    </lineage>
</organism>
<keyword evidence="3" id="KW-1185">Reference proteome</keyword>
<dbReference type="EMBL" id="FOLD01000026">
    <property type="protein sequence ID" value="SFD49828.1"/>
    <property type="molecule type" value="Genomic_DNA"/>
</dbReference>
<feature type="transmembrane region" description="Helical" evidence="1">
    <location>
        <begin position="185"/>
        <end position="207"/>
    </location>
</feature>